<dbReference type="Gene3D" id="3.40.190.10">
    <property type="entry name" value="Periplasmic binding protein-like II"/>
    <property type="match status" value="1"/>
</dbReference>
<dbReference type="EMBL" id="CADCUI010000006">
    <property type="protein sequence ID" value="CAA9328724.1"/>
    <property type="molecule type" value="Genomic_DNA"/>
</dbReference>
<dbReference type="InterPro" id="IPR030678">
    <property type="entry name" value="Peptide/Ni-bd"/>
</dbReference>
<feature type="signal peptide" evidence="4">
    <location>
        <begin position="1"/>
        <end position="23"/>
    </location>
</feature>
<name>A0A6J4LCF5_9ACTN</name>
<dbReference type="GO" id="GO:0043190">
    <property type="term" value="C:ATP-binding cassette (ABC) transporter complex"/>
    <property type="evidence" value="ECO:0007669"/>
    <property type="project" value="InterPro"/>
</dbReference>
<dbReference type="PROSITE" id="PS51257">
    <property type="entry name" value="PROKAR_LIPOPROTEIN"/>
    <property type="match status" value="1"/>
</dbReference>
<proteinExistence type="inferred from homology"/>
<keyword evidence="3 4" id="KW-0732">Signal</keyword>
<feature type="chain" id="PRO_5038645856" evidence="4">
    <location>
        <begin position="24"/>
        <end position="517"/>
    </location>
</feature>
<organism evidence="6">
    <name type="scientific">uncultured Nocardioidaceae bacterium</name>
    <dbReference type="NCBI Taxonomy" id="253824"/>
    <lineage>
        <taxon>Bacteria</taxon>
        <taxon>Bacillati</taxon>
        <taxon>Actinomycetota</taxon>
        <taxon>Actinomycetes</taxon>
        <taxon>Propionibacteriales</taxon>
        <taxon>Nocardioidaceae</taxon>
        <taxon>environmental samples</taxon>
    </lineage>
</organism>
<evidence type="ECO:0000259" key="5">
    <source>
        <dbReference type="Pfam" id="PF00496"/>
    </source>
</evidence>
<dbReference type="GO" id="GO:1904680">
    <property type="term" value="F:peptide transmembrane transporter activity"/>
    <property type="evidence" value="ECO:0007669"/>
    <property type="project" value="TreeGrafter"/>
</dbReference>
<dbReference type="InterPro" id="IPR000914">
    <property type="entry name" value="SBP_5_dom"/>
</dbReference>
<evidence type="ECO:0000313" key="6">
    <source>
        <dbReference type="EMBL" id="CAA9328724.1"/>
    </source>
</evidence>
<dbReference type="Pfam" id="PF00496">
    <property type="entry name" value="SBP_bac_5"/>
    <property type="match status" value="1"/>
</dbReference>
<keyword evidence="2" id="KW-0813">Transport</keyword>
<comment type="similarity">
    <text evidence="1">Belongs to the bacterial solute-binding protein 5 family.</text>
</comment>
<evidence type="ECO:0000256" key="3">
    <source>
        <dbReference type="ARBA" id="ARBA00022729"/>
    </source>
</evidence>
<dbReference type="PANTHER" id="PTHR30290:SF9">
    <property type="entry name" value="OLIGOPEPTIDE-BINDING PROTEIN APPA"/>
    <property type="match status" value="1"/>
</dbReference>
<dbReference type="AlphaFoldDB" id="A0A6J4LCF5"/>
<gene>
    <name evidence="6" type="ORF">AVDCRST_MAG34-127</name>
</gene>
<protein>
    <submittedName>
        <fullName evidence="6">Dipeptide-binding ABC transporter, periplasmic substrate-binding component</fullName>
    </submittedName>
</protein>
<dbReference type="PANTHER" id="PTHR30290">
    <property type="entry name" value="PERIPLASMIC BINDING COMPONENT OF ABC TRANSPORTER"/>
    <property type="match status" value="1"/>
</dbReference>
<evidence type="ECO:0000256" key="2">
    <source>
        <dbReference type="ARBA" id="ARBA00022448"/>
    </source>
</evidence>
<evidence type="ECO:0000256" key="1">
    <source>
        <dbReference type="ARBA" id="ARBA00005695"/>
    </source>
</evidence>
<dbReference type="SUPFAM" id="SSF53850">
    <property type="entry name" value="Periplasmic binding protein-like II"/>
    <property type="match status" value="1"/>
</dbReference>
<reference evidence="6" key="1">
    <citation type="submission" date="2020-02" db="EMBL/GenBank/DDBJ databases">
        <authorList>
            <person name="Meier V. D."/>
        </authorList>
    </citation>
    <scope>NUCLEOTIDE SEQUENCE</scope>
    <source>
        <strain evidence="6">AVDCRST_MAG34</strain>
    </source>
</reference>
<sequence>MLQLRKKIAGAALVVLGTAFLTACDSGESVDVDGSGSDSGSQSQSGGVLTAAIAGEPDNLDPHNTSAYFSFQVLENVYDTLVEPDENLEMQPSIAEEWETSEDQLTWTFTIRQDVKFSDGSDLTAEDVAYSYNRIIDEELSSSYKFAEVKSIKALDPQTLEIALKQPQPNLLAAVGGYKGMAIVSKKNVTSGDVKTNPVGSGPFKLDSFRSGDRIELVRNEEYWGEKPALSGVTFTFVKDPTVALQNLEGGEVQWTDNLPPQQVSTLEESDEVVVESEPTSDYWYLALNQNREPFNDENVRRAIAFAIDREAIVKAAKFGNATVNQTAIPEASSWYHEYAPYSHDPDQAQQLLDDAGVSDLTMDLMVTSDYPETVSAAQVIADQLSEVGIEVEIRELDFSTWLAEQGKGNFDMFMLSWLGNIDPDEFYYAQHHSKGQFNFHGYSNPEVDTLLDEAKVETDTEQRKQMYDDVSELIVDDASYIYLYNPDIAQGWMPEVEGYEVRADRATRFKSVSLSE</sequence>
<dbReference type="PIRSF" id="PIRSF002741">
    <property type="entry name" value="MppA"/>
    <property type="match status" value="1"/>
</dbReference>
<feature type="domain" description="Solute-binding protein family 5" evidence="5">
    <location>
        <begin position="89"/>
        <end position="437"/>
    </location>
</feature>
<dbReference type="CDD" id="cd08516">
    <property type="entry name" value="PBP2_NikA_DppA_OppA_like_11"/>
    <property type="match status" value="1"/>
</dbReference>
<dbReference type="Gene3D" id="3.90.76.10">
    <property type="entry name" value="Dipeptide-binding Protein, Domain 1"/>
    <property type="match status" value="1"/>
</dbReference>
<evidence type="ECO:0000256" key="4">
    <source>
        <dbReference type="SAM" id="SignalP"/>
    </source>
</evidence>
<dbReference type="GO" id="GO:0015833">
    <property type="term" value="P:peptide transport"/>
    <property type="evidence" value="ECO:0007669"/>
    <property type="project" value="TreeGrafter"/>
</dbReference>
<dbReference type="InterPro" id="IPR039424">
    <property type="entry name" value="SBP_5"/>
</dbReference>
<dbReference type="GO" id="GO:0042597">
    <property type="term" value="C:periplasmic space"/>
    <property type="evidence" value="ECO:0007669"/>
    <property type="project" value="UniProtKB-ARBA"/>
</dbReference>
<dbReference type="Gene3D" id="3.10.105.10">
    <property type="entry name" value="Dipeptide-binding Protein, Domain 3"/>
    <property type="match status" value="1"/>
</dbReference>
<accession>A0A6J4LCF5</accession>